<keyword evidence="1" id="KW-0812">Transmembrane</keyword>
<evidence type="ECO:0000256" key="1">
    <source>
        <dbReference type="SAM" id="Phobius"/>
    </source>
</evidence>
<name>A0A6J6WQ34_9ZZZZ</name>
<organism evidence="5">
    <name type="scientific">freshwater metagenome</name>
    <dbReference type="NCBI Taxonomy" id="449393"/>
    <lineage>
        <taxon>unclassified sequences</taxon>
        <taxon>metagenomes</taxon>
        <taxon>ecological metagenomes</taxon>
    </lineage>
</organism>
<evidence type="ECO:0000313" key="5">
    <source>
        <dbReference type="EMBL" id="CAB4786089.1"/>
    </source>
</evidence>
<dbReference type="EMBL" id="CAEZUJ010000047">
    <property type="protein sequence ID" value="CAB4604601.1"/>
    <property type="molecule type" value="Genomic_DNA"/>
</dbReference>
<proteinExistence type="predicted"/>
<dbReference type="EMBL" id="CAEZYJ010000074">
    <property type="protein sequence ID" value="CAB4720659.1"/>
    <property type="molecule type" value="Genomic_DNA"/>
</dbReference>
<reference evidence="5" key="1">
    <citation type="submission" date="2020-05" db="EMBL/GenBank/DDBJ databases">
        <authorList>
            <person name="Chiriac C."/>
            <person name="Salcher M."/>
            <person name="Ghai R."/>
            <person name="Kavagutti S V."/>
        </authorList>
    </citation>
    <scope>NUCLEOTIDE SEQUENCE</scope>
</reference>
<evidence type="ECO:0000313" key="3">
    <source>
        <dbReference type="EMBL" id="CAB4687803.1"/>
    </source>
</evidence>
<evidence type="ECO:0000313" key="2">
    <source>
        <dbReference type="EMBL" id="CAB4604601.1"/>
    </source>
</evidence>
<evidence type="ECO:0000313" key="4">
    <source>
        <dbReference type="EMBL" id="CAB4720659.1"/>
    </source>
</evidence>
<dbReference type="InterPro" id="IPR021449">
    <property type="entry name" value="DUF3099"/>
</dbReference>
<sequence>MDSSSEEIFSITNAQKGLAEDQSGRQRRYLLSMIIRTFCFLLTLVLPNPYRWFTLAGAVFLPYIAVVIANAGREGIRKPQSLRTVTRRAISNNED</sequence>
<keyword evidence="1" id="KW-0472">Membrane</keyword>
<feature type="transmembrane region" description="Helical" evidence="1">
    <location>
        <begin position="52"/>
        <end position="72"/>
    </location>
</feature>
<dbReference type="AlphaFoldDB" id="A0A6J6WQ34"/>
<dbReference type="Pfam" id="PF11298">
    <property type="entry name" value="DUF3099"/>
    <property type="match status" value="1"/>
</dbReference>
<protein>
    <submittedName>
        <fullName evidence="5">Unannotated protein</fullName>
    </submittedName>
</protein>
<dbReference type="EMBL" id="CAEZXH010000059">
    <property type="protein sequence ID" value="CAB4687803.1"/>
    <property type="molecule type" value="Genomic_DNA"/>
</dbReference>
<dbReference type="EMBL" id="CAFBLI010000063">
    <property type="protein sequence ID" value="CAB4869982.1"/>
    <property type="molecule type" value="Genomic_DNA"/>
</dbReference>
<feature type="transmembrane region" description="Helical" evidence="1">
    <location>
        <begin position="29"/>
        <end position="46"/>
    </location>
</feature>
<evidence type="ECO:0000313" key="6">
    <source>
        <dbReference type="EMBL" id="CAB4869982.1"/>
    </source>
</evidence>
<dbReference type="EMBL" id="CAEZZS010000090">
    <property type="protein sequence ID" value="CAB4786089.1"/>
    <property type="molecule type" value="Genomic_DNA"/>
</dbReference>
<accession>A0A6J6WQ34</accession>
<gene>
    <name evidence="2" type="ORF">UFOPK1811_01048</name>
    <name evidence="3" type="ORF">UFOPK2360_00955</name>
    <name evidence="4" type="ORF">UFOPK2659_00621</name>
    <name evidence="5" type="ORF">UFOPK2922_01344</name>
    <name evidence="6" type="ORF">UFOPK3306_00874</name>
</gene>
<keyword evidence="1" id="KW-1133">Transmembrane helix</keyword>